<gene>
    <name evidence="1" type="ORF">H0H26_01010</name>
</gene>
<dbReference type="AlphaFoldDB" id="A0A1Z5HH85"/>
<sequence>MFKKNIKSIGLLALIIGVVYLVHKFVFYVCKFDQSAFIYSLEQLYLFFGLFSITIELILISVKQKNIDIVGNVFLLLTLVKMMVCFVFKSSVFKKGFEDNPVQKWNFLILFLLFLAIETIATIIILNKKETI</sequence>
<dbReference type="EMBL" id="CP059075">
    <property type="protein sequence ID" value="QRE04216.1"/>
    <property type="molecule type" value="Genomic_DNA"/>
</dbReference>
<protein>
    <submittedName>
        <fullName evidence="1">Uncharacterized protein</fullName>
    </submittedName>
</protein>
<accession>A0A1Z5HH85</accession>
<evidence type="ECO:0000313" key="2">
    <source>
        <dbReference type="Proteomes" id="UP000596329"/>
    </source>
</evidence>
<dbReference type="RefSeq" id="WP_046205446.1">
    <property type="nucleotide sequence ID" value="NZ_BCNG01000012.1"/>
</dbReference>
<dbReference type="Proteomes" id="UP000596329">
    <property type="component" value="Chromosome"/>
</dbReference>
<proteinExistence type="predicted"/>
<evidence type="ECO:0000313" key="1">
    <source>
        <dbReference type="EMBL" id="QRE04216.1"/>
    </source>
</evidence>
<reference evidence="1 2" key="1">
    <citation type="submission" date="2020-07" db="EMBL/GenBank/DDBJ databases">
        <title>Genomic characterization of Flavobacterium psychrophilum strains.</title>
        <authorList>
            <person name="Castillo D."/>
            <person name="Jorgensen J."/>
            <person name="Middelboe M."/>
        </authorList>
    </citation>
    <scope>NUCLEOTIDE SEQUENCE [LARGE SCALE GENOMIC DNA]</scope>
    <source>
        <strain evidence="1 2">FPS-R7</strain>
    </source>
</reference>
<organism evidence="1 2">
    <name type="scientific">Flavobacterium psychrophilum</name>
    <dbReference type="NCBI Taxonomy" id="96345"/>
    <lineage>
        <taxon>Bacteria</taxon>
        <taxon>Pseudomonadati</taxon>
        <taxon>Bacteroidota</taxon>
        <taxon>Flavobacteriia</taxon>
        <taxon>Flavobacteriales</taxon>
        <taxon>Flavobacteriaceae</taxon>
        <taxon>Flavobacterium</taxon>
    </lineage>
</organism>
<name>A0A1Z5HH85_FLAPS</name>